<evidence type="ECO:0000313" key="3">
    <source>
        <dbReference type="Proteomes" id="UP000290289"/>
    </source>
</evidence>
<reference evidence="2 3" key="1">
    <citation type="submission" date="2018-10" db="EMBL/GenBank/DDBJ databases">
        <title>A high-quality apple genome assembly.</title>
        <authorList>
            <person name="Hu J."/>
        </authorList>
    </citation>
    <scope>NUCLEOTIDE SEQUENCE [LARGE SCALE GENOMIC DNA]</scope>
    <source>
        <strain evidence="3">cv. HFTH1</strain>
        <tissue evidence="2">Young leaf</tissue>
    </source>
</reference>
<comment type="caution">
    <text evidence="2">The sequence shown here is derived from an EMBL/GenBank/DDBJ whole genome shotgun (WGS) entry which is preliminary data.</text>
</comment>
<protein>
    <submittedName>
        <fullName evidence="2">Uncharacterized protein</fullName>
    </submittedName>
</protein>
<proteinExistence type="predicted"/>
<feature type="compositionally biased region" description="Basic residues" evidence="1">
    <location>
        <begin position="108"/>
        <end position="117"/>
    </location>
</feature>
<dbReference type="PANTHER" id="PTHR35304:SF1">
    <property type="entry name" value="OS05G0120300 PROTEIN"/>
    <property type="match status" value="1"/>
</dbReference>
<dbReference type="EMBL" id="RDQH01000330">
    <property type="protein sequence ID" value="RXI02325.1"/>
    <property type="molecule type" value="Genomic_DNA"/>
</dbReference>
<dbReference type="OrthoDB" id="749576at2759"/>
<dbReference type="KEGG" id="mdm:103408402"/>
<evidence type="ECO:0000256" key="1">
    <source>
        <dbReference type="SAM" id="MobiDB-lite"/>
    </source>
</evidence>
<keyword evidence="3" id="KW-1185">Reference proteome</keyword>
<dbReference type="AlphaFoldDB" id="A0A498K910"/>
<dbReference type="PANTHER" id="PTHR35304">
    <property type="entry name" value="OS05G0120300 PROTEIN-RELATED"/>
    <property type="match status" value="1"/>
</dbReference>
<accession>A0A498K910</accession>
<organism evidence="2 3">
    <name type="scientific">Malus domestica</name>
    <name type="common">Apple</name>
    <name type="synonym">Pyrus malus</name>
    <dbReference type="NCBI Taxonomy" id="3750"/>
    <lineage>
        <taxon>Eukaryota</taxon>
        <taxon>Viridiplantae</taxon>
        <taxon>Streptophyta</taxon>
        <taxon>Embryophyta</taxon>
        <taxon>Tracheophyta</taxon>
        <taxon>Spermatophyta</taxon>
        <taxon>Magnoliopsida</taxon>
        <taxon>eudicotyledons</taxon>
        <taxon>Gunneridae</taxon>
        <taxon>Pentapetalae</taxon>
        <taxon>rosids</taxon>
        <taxon>fabids</taxon>
        <taxon>Rosales</taxon>
        <taxon>Rosaceae</taxon>
        <taxon>Amygdaloideae</taxon>
        <taxon>Maleae</taxon>
        <taxon>Malus</taxon>
    </lineage>
</organism>
<feature type="region of interest" description="Disordered" evidence="1">
    <location>
        <begin position="89"/>
        <end position="117"/>
    </location>
</feature>
<gene>
    <name evidence="2" type="ORF">DVH24_026855</name>
</gene>
<evidence type="ECO:0000313" key="2">
    <source>
        <dbReference type="EMBL" id="RXI02325.1"/>
    </source>
</evidence>
<sequence length="158" mass="17924">MTSVCISNCFNDARDPRVPIRATYVNLYKWPESDAEFVRSVSSNGRRTDPTLRHGHPRVVDSISCRQMYLRSYKFSRKESVPEKTQKCFGRVKEKMAGNNNNNDGSKGKKGKGKVGRKKNSKCLVLRKVKEFSSAALFRIFQRLLSCSASVDVVSHDD</sequence>
<dbReference type="Gramene" id="mRNA:MD04G0092300">
    <property type="protein sequence ID" value="CDS:MD04G0092300.1"/>
    <property type="gene ID" value="MD04G0092300"/>
</dbReference>
<dbReference type="Proteomes" id="UP000290289">
    <property type="component" value="Chromosome 4"/>
</dbReference>
<name>A0A498K910_MALDO</name>